<dbReference type="AlphaFoldDB" id="A0A4P7SM02"/>
<dbReference type="EMBL" id="CP039291">
    <property type="protein sequence ID" value="QCB94991.1"/>
    <property type="molecule type" value="Genomic_DNA"/>
</dbReference>
<organism evidence="7 8">
    <name type="scientific">Cellulomonas shaoxiangyii</name>
    <dbReference type="NCBI Taxonomy" id="2566013"/>
    <lineage>
        <taxon>Bacteria</taxon>
        <taxon>Bacillati</taxon>
        <taxon>Actinomycetota</taxon>
        <taxon>Actinomycetes</taxon>
        <taxon>Micrococcales</taxon>
        <taxon>Cellulomonadaceae</taxon>
        <taxon>Cellulomonas</taxon>
    </lineage>
</organism>
<keyword evidence="4 7" id="KW-0067">ATP-binding</keyword>
<evidence type="ECO:0000256" key="2">
    <source>
        <dbReference type="ARBA" id="ARBA00022448"/>
    </source>
</evidence>
<evidence type="ECO:0000313" key="7">
    <source>
        <dbReference type="EMBL" id="QCB94991.1"/>
    </source>
</evidence>
<evidence type="ECO:0000313" key="8">
    <source>
        <dbReference type="Proteomes" id="UP000296469"/>
    </source>
</evidence>
<dbReference type="InterPro" id="IPR003593">
    <property type="entry name" value="AAA+_ATPase"/>
</dbReference>
<dbReference type="PANTHER" id="PTHR43582:SF5">
    <property type="entry name" value="ABC TRANSPORTER"/>
    <property type="match status" value="1"/>
</dbReference>
<reference evidence="7 8" key="1">
    <citation type="submission" date="2019-04" db="EMBL/GenBank/DDBJ databases">
        <title>Isolation and identification of Cellulomonas shaoxiangyii sp. Nov. isolated from feces of the Tibetan antelopes (Pantholops hodgsonii) in the Qinghai-Tibet plateau of China.</title>
        <authorList>
            <person name="Tian Z."/>
        </authorList>
    </citation>
    <scope>NUCLEOTIDE SEQUENCE [LARGE SCALE GENOMIC DNA]</scope>
    <source>
        <strain evidence="7 8">Z28</strain>
    </source>
</reference>
<evidence type="ECO:0000256" key="4">
    <source>
        <dbReference type="ARBA" id="ARBA00022840"/>
    </source>
</evidence>
<feature type="domain" description="ABC transporter" evidence="6">
    <location>
        <begin position="22"/>
        <end position="253"/>
    </location>
</feature>
<evidence type="ECO:0000259" key="6">
    <source>
        <dbReference type="PROSITE" id="PS50893"/>
    </source>
</evidence>
<dbReference type="Pfam" id="PF00005">
    <property type="entry name" value="ABC_tran"/>
    <property type="match status" value="1"/>
</dbReference>
<dbReference type="OrthoDB" id="9804819at2"/>
<evidence type="ECO:0000256" key="1">
    <source>
        <dbReference type="ARBA" id="ARBA00004413"/>
    </source>
</evidence>
<dbReference type="SUPFAM" id="SSF52540">
    <property type="entry name" value="P-loop containing nucleoside triphosphate hydrolases"/>
    <property type="match status" value="1"/>
</dbReference>
<dbReference type="GO" id="GO:1900753">
    <property type="term" value="P:doxorubicin transport"/>
    <property type="evidence" value="ECO:0007669"/>
    <property type="project" value="InterPro"/>
</dbReference>
<dbReference type="Proteomes" id="UP000296469">
    <property type="component" value="Chromosome"/>
</dbReference>
<dbReference type="GO" id="GO:0005524">
    <property type="term" value="F:ATP binding"/>
    <property type="evidence" value="ECO:0007669"/>
    <property type="project" value="UniProtKB-KW"/>
</dbReference>
<dbReference type="InterPro" id="IPR017871">
    <property type="entry name" value="ABC_transporter-like_CS"/>
</dbReference>
<dbReference type="GO" id="GO:0043215">
    <property type="term" value="P:daunorubicin transport"/>
    <property type="evidence" value="ECO:0007669"/>
    <property type="project" value="InterPro"/>
</dbReference>
<gene>
    <name evidence="7" type="ORF">E5225_16890</name>
</gene>
<dbReference type="PROSITE" id="PS00211">
    <property type="entry name" value="ABC_TRANSPORTER_1"/>
    <property type="match status" value="1"/>
</dbReference>
<comment type="subcellular location">
    <subcellularLocation>
        <location evidence="1">Cell membrane</location>
        <topology evidence="1">Peripheral membrane protein</topology>
        <orientation evidence="1">Cytoplasmic side</orientation>
    </subcellularLocation>
</comment>
<keyword evidence="3" id="KW-0547">Nucleotide-binding</keyword>
<dbReference type="InterPro" id="IPR003439">
    <property type="entry name" value="ABC_transporter-like_ATP-bd"/>
</dbReference>
<evidence type="ECO:0000256" key="5">
    <source>
        <dbReference type="ARBA" id="ARBA00049985"/>
    </source>
</evidence>
<dbReference type="GO" id="GO:0016887">
    <property type="term" value="F:ATP hydrolysis activity"/>
    <property type="evidence" value="ECO:0007669"/>
    <property type="project" value="InterPro"/>
</dbReference>
<dbReference type="NCBIfam" id="TIGR01188">
    <property type="entry name" value="drrA"/>
    <property type="match status" value="1"/>
</dbReference>
<dbReference type="InterPro" id="IPR027417">
    <property type="entry name" value="P-loop_NTPase"/>
</dbReference>
<name>A0A4P7SM02_9CELL</name>
<dbReference type="Gene3D" id="3.40.50.300">
    <property type="entry name" value="P-loop containing nucleotide triphosphate hydrolases"/>
    <property type="match status" value="1"/>
</dbReference>
<dbReference type="InterPro" id="IPR025302">
    <property type="entry name" value="DrrA1/2-like_C"/>
</dbReference>
<dbReference type="PANTHER" id="PTHR43582">
    <property type="entry name" value="LINEARMYCIN RESISTANCE ATP-BINDING PROTEIN LNRL"/>
    <property type="match status" value="1"/>
</dbReference>
<keyword evidence="2" id="KW-0813">Transport</keyword>
<dbReference type="RefSeq" id="WP_135973120.1">
    <property type="nucleotide sequence ID" value="NZ_CP039291.1"/>
</dbReference>
<keyword evidence="8" id="KW-1185">Reference proteome</keyword>
<dbReference type="GO" id="GO:0005886">
    <property type="term" value="C:plasma membrane"/>
    <property type="evidence" value="ECO:0007669"/>
    <property type="project" value="UniProtKB-SubCell"/>
</dbReference>
<comment type="similarity">
    <text evidence="5">Belongs to the ABC transporter superfamily. Drug exporter-1 (DrugE1) (TC 3.A.1.105) family.</text>
</comment>
<evidence type="ECO:0000256" key="3">
    <source>
        <dbReference type="ARBA" id="ARBA00022741"/>
    </source>
</evidence>
<accession>A0A4P7SM02</accession>
<dbReference type="SMART" id="SM00382">
    <property type="entry name" value="AAA"/>
    <property type="match status" value="1"/>
</dbReference>
<sequence>MTTSATLAPVRRPPGDGTPCSVLVEDLHRTLGGRDVLAGVDLAVRDGEVYGFLGPNGAGKTTLVRTLCTLLAPTSGRAVVAGFDVATRPGEVRLRIGAALQATALDLKQTGRELLRLQGRLYGMRAAQIDRRLRELGDLVALGSALDRPAGSYSGGMRRRLDVAMALVHSPGVVFLDEPTTGLDPESREALWAEVQHLNAELGVTVFLTTQYLEEADVLAHRVGIISAGRVVAEGTPDELKRTIGTDVVVAEVDEQAGDAADALRRLDVVEGVEVRGDQVTASVLDGTRALGPVAVALATAGVRTRSLALRRPTLDDVFLSLTGRHFATDDGAPHPDEAREATR</sequence>
<dbReference type="PROSITE" id="PS50893">
    <property type="entry name" value="ABC_TRANSPORTER_2"/>
    <property type="match status" value="1"/>
</dbReference>
<proteinExistence type="inferred from homology"/>
<dbReference type="KEGG" id="celz:E5225_16890"/>
<protein>
    <submittedName>
        <fullName evidence="7">ATP-binding cassette domain-containing protein</fullName>
    </submittedName>
</protein>
<dbReference type="InterPro" id="IPR005894">
    <property type="entry name" value="DrrA"/>
</dbReference>
<dbReference type="Pfam" id="PF13732">
    <property type="entry name" value="DrrA1-3_C"/>
    <property type="match status" value="1"/>
</dbReference>